<keyword evidence="3" id="KW-1185">Reference proteome</keyword>
<protein>
    <submittedName>
        <fullName evidence="2">Uncharacterized protein</fullName>
    </submittedName>
</protein>
<dbReference type="AlphaFoldDB" id="A0A0K1QDJ5"/>
<feature type="compositionally biased region" description="Low complexity" evidence="1">
    <location>
        <begin position="85"/>
        <end position="98"/>
    </location>
</feature>
<sequence>MSPHTLLGAVVAHVPPELELELLLEVPPELELLLEVPPELELLLVDPPLELELELLELVPASLFVLPLLPASSSLEPEGSRADDSSGSVGDDVCSGESAPMASLPPFAHAASTPSEPTKAARPKPKATGLSERCSGNAMTARI</sequence>
<proteinExistence type="predicted"/>
<dbReference type="STRING" id="1391654.AKJ09_10497"/>
<dbReference type="EMBL" id="CP012333">
    <property type="protein sequence ID" value="AKV03834.1"/>
    <property type="molecule type" value="Genomic_DNA"/>
</dbReference>
<dbReference type="KEGG" id="llu:AKJ09_10497"/>
<accession>A0A0K1QDJ5</accession>
<evidence type="ECO:0000256" key="1">
    <source>
        <dbReference type="SAM" id="MobiDB-lite"/>
    </source>
</evidence>
<name>A0A0K1QDJ5_9BACT</name>
<dbReference type="Proteomes" id="UP000064967">
    <property type="component" value="Chromosome"/>
</dbReference>
<organism evidence="2 3">
    <name type="scientific">Labilithrix luteola</name>
    <dbReference type="NCBI Taxonomy" id="1391654"/>
    <lineage>
        <taxon>Bacteria</taxon>
        <taxon>Pseudomonadati</taxon>
        <taxon>Myxococcota</taxon>
        <taxon>Polyangia</taxon>
        <taxon>Polyangiales</taxon>
        <taxon>Labilitrichaceae</taxon>
        <taxon>Labilithrix</taxon>
    </lineage>
</organism>
<evidence type="ECO:0000313" key="2">
    <source>
        <dbReference type="EMBL" id="AKV03834.1"/>
    </source>
</evidence>
<reference evidence="2 3" key="1">
    <citation type="submission" date="2015-08" db="EMBL/GenBank/DDBJ databases">
        <authorList>
            <person name="Babu N.S."/>
            <person name="Beckwith C.J."/>
            <person name="Beseler K.G."/>
            <person name="Brison A."/>
            <person name="Carone J.V."/>
            <person name="Caskin T.P."/>
            <person name="Diamond M."/>
            <person name="Durham M.E."/>
            <person name="Foxe J.M."/>
            <person name="Go M."/>
            <person name="Henderson B.A."/>
            <person name="Jones I.B."/>
            <person name="McGettigan J.A."/>
            <person name="Micheletti S.J."/>
            <person name="Nasrallah M.E."/>
            <person name="Ortiz D."/>
            <person name="Piller C.R."/>
            <person name="Privatt S.R."/>
            <person name="Schneider S.L."/>
            <person name="Sharp S."/>
            <person name="Smith T.C."/>
            <person name="Stanton J.D."/>
            <person name="Ullery H.E."/>
            <person name="Wilson R.J."/>
            <person name="Serrano M.G."/>
            <person name="Buck G."/>
            <person name="Lee V."/>
            <person name="Wang Y."/>
            <person name="Carvalho R."/>
            <person name="Voegtly L."/>
            <person name="Shi R."/>
            <person name="Duckworth R."/>
            <person name="Johnson A."/>
            <person name="Loviza R."/>
            <person name="Walstead R."/>
            <person name="Shah Z."/>
            <person name="Kiflezghi M."/>
            <person name="Wade K."/>
            <person name="Ball S.L."/>
            <person name="Bradley K.W."/>
            <person name="Asai D.J."/>
            <person name="Bowman C.A."/>
            <person name="Russell D.A."/>
            <person name="Pope W.H."/>
            <person name="Jacobs-Sera D."/>
            <person name="Hendrix R.W."/>
            <person name="Hatfull G.F."/>
        </authorList>
    </citation>
    <scope>NUCLEOTIDE SEQUENCE [LARGE SCALE GENOMIC DNA]</scope>
    <source>
        <strain evidence="2 3">DSM 27648</strain>
    </source>
</reference>
<evidence type="ECO:0000313" key="3">
    <source>
        <dbReference type="Proteomes" id="UP000064967"/>
    </source>
</evidence>
<gene>
    <name evidence="2" type="ORF">AKJ09_10497</name>
</gene>
<feature type="region of interest" description="Disordered" evidence="1">
    <location>
        <begin position="72"/>
        <end position="143"/>
    </location>
</feature>
<dbReference type="PATRIC" id="fig|1391654.3.peg.10636"/>